<feature type="compositionally biased region" description="Basic and acidic residues" evidence="2">
    <location>
        <begin position="487"/>
        <end position="519"/>
    </location>
</feature>
<dbReference type="GO" id="GO:0005886">
    <property type="term" value="C:plasma membrane"/>
    <property type="evidence" value="ECO:0007669"/>
    <property type="project" value="TreeGrafter"/>
</dbReference>
<keyword evidence="1" id="KW-0378">Hydrolase</keyword>
<dbReference type="EMBL" id="QBIY01013347">
    <property type="protein sequence ID" value="RXN07403.1"/>
    <property type="molecule type" value="Genomic_DNA"/>
</dbReference>
<dbReference type="SUPFAM" id="SSF51695">
    <property type="entry name" value="PLC-like phosphodiesterases"/>
    <property type="match status" value="1"/>
</dbReference>
<dbReference type="InterPro" id="IPR036892">
    <property type="entry name" value="L27_dom_sf"/>
</dbReference>
<organism evidence="5 6">
    <name type="scientific">Labeo rohita</name>
    <name type="common">Indian major carp</name>
    <name type="synonym">Cyprinus rohita</name>
    <dbReference type="NCBI Taxonomy" id="84645"/>
    <lineage>
        <taxon>Eukaryota</taxon>
        <taxon>Metazoa</taxon>
        <taxon>Chordata</taxon>
        <taxon>Craniata</taxon>
        <taxon>Vertebrata</taxon>
        <taxon>Euteleostomi</taxon>
        <taxon>Actinopterygii</taxon>
        <taxon>Neopterygii</taxon>
        <taxon>Teleostei</taxon>
        <taxon>Ostariophysi</taxon>
        <taxon>Cypriniformes</taxon>
        <taxon>Cyprinidae</taxon>
        <taxon>Labeoninae</taxon>
        <taxon>Labeonini</taxon>
        <taxon>Labeo</taxon>
    </lineage>
</organism>
<evidence type="ECO:0000256" key="1">
    <source>
        <dbReference type="ARBA" id="ARBA00022801"/>
    </source>
</evidence>
<keyword evidence="3" id="KW-0472">Membrane</keyword>
<evidence type="ECO:0000259" key="4">
    <source>
        <dbReference type="PROSITE" id="PS51022"/>
    </source>
</evidence>
<dbReference type="STRING" id="84645.A0A498LIL9"/>
<dbReference type="PANTHER" id="PTHR23344">
    <property type="entry name" value="GLYCEROPHOSPHORYL DIESTER PHOSPHODIESTERASE"/>
    <property type="match status" value="1"/>
</dbReference>
<dbReference type="Proteomes" id="UP000290572">
    <property type="component" value="Unassembled WGS sequence"/>
</dbReference>
<dbReference type="InterPro" id="IPR004172">
    <property type="entry name" value="L27_dom"/>
</dbReference>
<keyword evidence="3" id="KW-0812">Transmembrane</keyword>
<dbReference type="Gene3D" id="1.10.287.470">
    <property type="entry name" value="Helix hairpin bin"/>
    <property type="match status" value="1"/>
</dbReference>
<dbReference type="PROSITE" id="PS51022">
    <property type="entry name" value="L27"/>
    <property type="match status" value="1"/>
</dbReference>
<dbReference type="PANTHER" id="PTHR23344:SF1">
    <property type="entry name" value="GLYCEROPHOSPHOINOSITOL INOSITOLPHOSPHODIESTERASE GDPD2"/>
    <property type="match status" value="1"/>
</dbReference>
<keyword evidence="3" id="KW-1133">Transmembrane helix</keyword>
<dbReference type="InterPro" id="IPR017946">
    <property type="entry name" value="PLC-like_Pdiesterase_TIM-brl"/>
</dbReference>
<dbReference type="Pfam" id="PF09058">
    <property type="entry name" value="L27_1"/>
    <property type="match status" value="1"/>
</dbReference>
<keyword evidence="6" id="KW-1185">Reference proteome</keyword>
<feature type="region of interest" description="Disordered" evidence="2">
    <location>
        <begin position="487"/>
        <end position="533"/>
    </location>
</feature>
<dbReference type="SUPFAM" id="SSF101288">
    <property type="entry name" value="L27 domain"/>
    <property type="match status" value="1"/>
</dbReference>
<feature type="transmembrane region" description="Helical" evidence="3">
    <location>
        <begin position="118"/>
        <end position="151"/>
    </location>
</feature>
<name>A0A498LIL9_LABRO</name>
<reference evidence="5 6" key="1">
    <citation type="submission" date="2018-03" db="EMBL/GenBank/DDBJ databases">
        <title>Draft genome sequence of Rohu Carp (Labeo rohita).</title>
        <authorList>
            <person name="Das P."/>
            <person name="Kushwaha B."/>
            <person name="Joshi C.G."/>
            <person name="Kumar D."/>
            <person name="Nagpure N.S."/>
            <person name="Sahoo L."/>
            <person name="Das S.P."/>
            <person name="Bit A."/>
            <person name="Patnaik S."/>
            <person name="Meher P.K."/>
            <person name="Jayasankar P."/>
            <person name="Koringa P.G."/>
            <person name="Patel N.V."/>
            <person name="Hinsu A.T."/>
            <person name="Kumar R."/>
            <person name="Pandey M."/>
            <person name="Agarwal S."/>
            <person name="Srivastava S."/>
            <person name="Singh M."/>
            <person name="Iquebal M.A."/>
            <person name="Jaiswal S."/>
            <person name="Angadi U.B."/>
            <person name="Kumar N."/>
            <person name="Raza M."/>
            <person name="Shah T.M."/>
            <person name="Rai A."/>
            <person name="Jena J.K."/>
        </authorList>
    </citation>
    <scope>NUCLEOTIDE SEQUENCE [LARGE SCALE GENOMIC DNA]</scope>
    <source>
        <strain evidence="5">DASCIFA01</strain>
        <tissue evidence="5">Testis</tissue>
    </source>
</reference>
<dbReference type="AlphaFoldDB" id="A0A498LIL9"/>
<dbReference type="GO" id="GO:0006629">
    <property type="term" value="P:lipid metabolic process"/>
    <property type="evidence" value="ECO:0007669"/>
    <property type="project" value="InterPro"/>
</dbReference>
<comment type="caution">
    <text evidence="5">The sequence shown here is derived from an EMBL/GenBank/DDBJ whole genome shotgun (WGS) entry which is preliminary data.</text>
</comment>
<dbReference type="Gene3D" id="3.20.20.190">
    <property type="entry name" value="Phosphatidylinositol (PI) phosphodiesterase"/>
    <property type="match status" value="1"/>
</dbReference>
<evidence type="ECO:0000313" key="6">
    <source>
        <dbReference type="Proteomes" id="UP000290572"/>
    </source>
</evidence>
<evidence type="ECO:0000256" key="2">
    <source>
        <dbReference type="SAM" id="MobiDB-lite"/>
    </source>
</evidence>
<sequence length="533" mass="60042">MRETFQHGQKLVKDPGSSVHILSTFPRFLDTKGLVEQDFTLLFDEETSSRLLQKWDTFFRPNVIKEAKRLTSTAELSQLLLSAERPQGSDLDETRALQQSVADFTFKRKAFKTLKKWVNWYMIAMVVSAVLAIYGLLLLVFLFLGLLYVTLGIAGFCIQWNDEWQTVYMSFQATAPFLQLGAVVALTLISSLVFQSYHTAKTAACKAFIMMTFLLVSAAVFLCPLAIHSPCITNNLPPKPALIGHRGAPMIWWLPPEYRHDVRKVEPGFRQVYNTRSDMEADNGSFLNVKYSSLSTRNISELREKNVSVNLWVVNESWLFSLLWCSGASSVTTNACHILKNMSKPDWHLSKGYNWIYRTGFLTAFTSWYTNMVSSVKKRQHTKRAVGLLKQYQASLTSPEEQALKTSVEKVSSIFGSHLFQALLDIQECYEVTLQMNAAQNGVKDSSSVDTWETLCEEGVSRVRVTSRRSSQKVERVAGLVSRSHIETPKEGYEVEGRDEERAAEGTRVGEDGGSEARRGPVQCNAVRAGTDT</sequence>
<evidence type="ECO:0000313" key="5">
    <source>
        <dbReference type="EMBL" id="RXN07403.1"/>
    </source>
</evidence>
<evidence type="ECO:0000256" key="3">
    <source>
        <dbReference type="SAM" id="Phobius"/>
    </source>
</evidence>
<dbReference type="GO" id="GO:0008889">
    <property type="term" value="F:glycerophosphodiester phosphodiesterase activity"/>
    <property type="evidence" value="ECO:0007669"/>
    <property type="project" value="TreeGrafter"/>
</dbReference>
<feature type="transmembrane region" description="Helical" evidence="3">
    <location>
        <begin position="171"/>
        <end position="195"/>
    </location>
</feature>
<accession>A0A498LIL9</accession>
<dbReference type="InterPro" id="IPR015143">
    <property type="entry name" value="L27_1"/>
</dbReference>
<protein>
    <submittedName>
        <fullName evidence="5">Glycerophosphoinositol inositolphosphodiesterase GDPD2-like protein</fullName>
    </submittedName>
</protein>
<feature type="transmembrane region" description="Helical" evidence="3">
    <location>
        <begin position="207"/>
        <end position="227"/>
    </location>
</feature>
<feature type="domain" description="L27" evidence="4">
    <location>
        <begin position="378"/>
        <end position="438"/>
    </location>
</feature>
<proteinExistence type="predicted"/>
<gene>
    <name evidence="5" type="ORF">ROHU_032323</name>
</gene>